<comment type="subcellular location">
    <subcellularLocation>
        <location evidence="2">Cytoplasm</location>
    </subcellularLocation>
    <subcellularLocation>
        <location evidence="1">Nucleus</location>
    </subcellularLocation>
</comment>
<dbReference type="Pfam" id="PF09341">
    <property type="entry name" value="Pcc1"/>
    <property type="match status" value="1"/>
</dbReference>
<feature type="compositionally biased region" description="Basic and acidic residues" evidence="9">
    <location>
        <begin position="1"/>
        <end position="14"/>
    </location>
</feature>
<evidence type="ECO:0000256" key="9">
    <source>
        <dbReference type="SAM" id="MobiDB-lite"/>
    </source>
</evidence>
<evidence type="ECO:0000256" key="4">
    <source>
        <dbReference type="ARBA" id="ARBA00022490"/>
    </source>
</evidence>
<keyword evidence="5" id="KW-0819">tRNA processing</keyword>
<feature type="region of interest" description="Disordered" evidence="9">
    <location>
        <begin position="1"/>
        <end position="31"/>
    </location>
</feature>
<dbReference type="InterPro" id="IPR015419">
    <property type="entry name" value="CTAG/Pcc1"/>
</dbReference>
<protein>
    <recommendedName>
        <fullName evidence="8">L antigen family member 3</fullName>
    </recommendedName>
</protein>
<evidence type="ECO:0000313" key="11">
    <source>
        <dbReference type="Proteomes" id="UP001608902"/>
    </source>
</evidence>
<dbReference type="EMBL" id="JBGFUD010004539">
    <property type="protein sequence ID" value="MFH4979703.1"/>
    <property type="molecule type" value="Genomic_DNA"/>
</dbReference>
<name>A0ABD6EIA9_9BILA</name>
<keyword evidence="6" id="KW-0539">Nucleus</keyword>
<keyword evidence="11" id="KW-1185">Reference proteome</keyword>
<evidence type="ECO:0000256" key="2">
    <source>
        <dbReference type="ARBA" id="ARBA00004496"/>
    </source>
</evidence>
<proteinExistence type="inferred from homology"/>
<dbReference type="AlphaFoldDB" id="A0ABD6EIA9"/>
<evidence type="ECO:0000256" key="8">
    <source>
        <dbReference type="ARBA" id="ARBA00076355"/>
    </source>
</evidence>
<comment type="caution">
    <text evidence="10">The sequence shown here is derived from an EMBL/GenBank/DDBJ whole genome shotgun (WGS) entry which is preliminary data.</text>
</comment>
<dbReference type="GO" id="GO:0005634">
    <property type="term" value="C:nucleus"/>
    <property type="evidence" value="ECO:0007669"/>
    <property type="project" value="UniProtKB-SubCell"/>
</dbReference>
<feature type="compositionally biased region" description="Acidic residues" evidence="9">
    <location>
        <begin position="16"/>
        <end position="25"/>
    </location>
</feature>
<organism evidence="10 11">
    <name type="scientific">Gnathostoma spinigerum</name>
    <dbReference type="NCBI Taxonomy" id="75299"/>
    <lineage>
        <taxon>Eukaryota</taxon>
        <taxon>Metazoa</taxon>
        <taxon>Ecdysozoa</taxon>
        <taxon>Nematoda</taxon>
        <taxon>Chromadorea</taxon>
        <taxon>Rhabditida</taxon>
        <taxon>Spirurina</taxon>
        <taxon>Gnathostomatomorpha</taxon>
        <taxon>Gnathostomatoidea</taxon>
        <taxon>Gnathostomatidae</taxon>
        <taxon>Gnathostoma</taxon>
    </lineage>
</organism>
<dbReference type="FunFam" id="3.30.310.50:FF:000005">
    <property type="entry name" value="L antigen family member 3"/>
    <property type="match status" value="1"/>
</dbReference>
<dbReference type="PANTHER" id="PTHR31283">
    <property type="entry name" value="EKC/KEOPS COMPLEX SUBUNIT PCC1 FAMILY MEMBER"/>
    <property type="match status" value="1"/>
</dbReference>
<accession>A0ABD6EIA9</accession>
<evidence type="ECO:0000256" key="5">
    <source>
        <dbReference type="ARBA" id="ARBA00022694"/>
    </source>
</evidence>
<dbReference type="Proteomes" id="UP001608902">
    <property type="component" value="Unassembled WGS sequence"/>
</dbReference>
<dbReference type="PANTHER" id="PTHR31283:SF5">
    <property type="entry name" value="EKC_KEOPS COMPLEX SUBUNIT LAGE3"/>
    <property type="match status" value="1"/>
</dbReference>
<sequence>METSGKSKEVHQFCDESADEISDEDSEKKLREGPLHSATIRIKLNDMNSAEMIRRALAVDKEPKRSKAVRTLSVDGTTLIAEVVSTDRKYMQKSIDNFFDMCELAKETIDVVGRYRLSSNEREVEDDEVPTKRERRES</sequence>
<comment type="similarity">
    <text evidence="3">Belongs to the CTAG/PCC1 family.</text>
</comment>
<reference evidence="10 11" key="1">
    <citation type="submission" date="2024-08" db="EMBL/GenBank/DDBJ databases">
        <title>Gnathostoma spinigerum genome.</title>
        <authorList>
            <person name="Gonzalez-Bertolin B."/>
            <person name="Monzon S."/>
            <person name="Zaballos A."/>
            <person name="Jimenez P."/>
            <person name="Dekumyoy P."/>
            <person name="Varona S."/>
            <person name="Cuesta I."/>
            <person name="Sumanam S."/>
            <person name="Adisakwattana P."/>
            <person name="Gasser R.B."/>
            <person name="Hernandez-Gonzalez A."/>
            <person name="Young N.D."/>
            <person name="Perteguer M.J."/>
        </authorList>
    </citation>
    <scope>NUCLEOTIDE SEQUENCE [LARGE SCALE GENOMIC DNA]</scope>
    <source>
        <strain evidence="10">AL3</strain>
        <tissue evidence="10">Liver</tissue>
    </source>
</reference>
<evidence type="ECO:0000256" key="6">
    <source>
        <dbReference type="ARBA" id="ARBA00023242"/>
    </source>
</evidence>
<evidence type="ECO:0000256" key="3">
    <source>
        <dbReference type="ARBA" id="ARBA00007073"/>
    </source>
</evidence>
<gene>
    <name evidence="10" type="ORF">AB6A40_006412</name>
</gene>
<evidence type="ECO:0000313" key="10">
    <source>
        <dbReference type="EMBL" id="MFH4979703.1"/>
    </source>
</evidence>
<dbReference type="GO" id="GO:0005737">
    <property type="term" value="C:cytoplasm"/>
    <property type="evidence" value="ECO:0007669"/>
    <property type="project" value="UniProtKB-SubCell"/>
</dbReference>
<evidence type="ECO:0000256" key="7">
    <source>
        <dbReference type="ARBA" id="ARBA00053047"/>
    </source>
</evidence>
<dbReference type="GO" id="GO:0008033">
    <property type="term" value="P:tRNA processing"/>
    <property type="evidence" value="ECO:0007669"/>
    <property type="project" value="UniProtKB-KW"/>
</dbReference>
<comment type="function">
    <text evidence="7">Component of the EKC/KEOPS complex that is required for the formation of a threonylcarbamoyl group on adenosine at position 37 (t(6)A37) in tRNAs that read codons beginning with adenine. The complex is probably involved in the transfer of the threonylcarbamoyl moiety of threonylcarbamoyl-AMP (TC-AMP) to the N6 group of A37. LAGE3 functions as a dimerization module for the complex.</text>
</comment>
<dbReference type="Gene3D" id="3.30.310.50">
    <property type="entry name" value="Alpha-D-phosphohexomutase, C-terminal domain"/>
    <property type="match status" value="1"/>
</dbReference>
<evidence type="ECO:0000256" key="1">
    <source>
        <dbReference type="ARBA" id="ARBA00004123"/>
    </source>
</evidence>
<keyword evidence="4" id="KW-0963">Cytoplasm</keyword>